<dbReference type="EMBL" id="CP064030">
    <property type="protein sequence ID" value="QRN52573.1"/>
    <property type="molecule type" value="Genomic_DNA"/>
</dbReference>
<proteinExistence type="predicted"/>
<sequence length="154" mass="17007">MHFLRTAAVAVACVLVTGCVFFAGHRPLLGYSDKNHPKSDTALVVCAEQPGFICGITSVNERNTWEKLNGGKTPWVRILPGAQVIKLTLSNSHLINRPWLKIDNVQAGHVYRIDVAFNGTALTAKSTDLGKMDSYTIHMPRQPWKPKAYTATFD</sequence>
<evidence type="ECO:0000313" key="1">
    <source>
        <dbReference type="EMBL" id="QRN52573.1"/>
    </source>
</evidence>
<dbReference type="PROSITE" id="PS51257">
    <property type="entry name" value="PROKAR_LIPOPROTEIN"/>
    <property type="match status" value="1"/>
</dbReference>
<accession>A0ABX7GR72</accession>
<gene>
    <name evidence="1" type="ORF">ISN74_14000</name>
</gene>
<evidence type="ECO:0000313" key="2">
    <source>
        <dbReference type="Proteomes" id="UP000663181"/>
    </source>
</evidence>
<name>A0ABX7GR72_9GAMM</name>
<dbReference type="Proteomes" id="UP000663181">
    <property type="component" value="Chromosome"/>
</dbReference>
<dbReference type="RefSeq" id="WP_188799820.1">
    <property type="nucleotide sequence ID" value="NZ_BMIZ01000002.1"/>
</dbReference>
<reference evidence="1 2" key="1">
    <citation type="submission" date="2020-10" db="EMBL/GenBank/DDBJ databases">
        <title>Phylogeny of dyella-like bacteria.</title>
        <authorList>
            <person name="Fu J."/>
        </authorList>
    </citation>
    <scope>NUCLEOTIDE SEQUENCE [LARGE SCALE GENOMIC DNA]</scope>
    <source>
        <strain evidence="1 2">DHOB09</strain>
    </source>
</reference>
<keyword evidence="2" id="KW-1185">Reference proteome</keyword>
<organism evidence="1 2">
    <name type="scientific">Dyella caseinilytica</name>
    <dbReference type="NCBI Taxonomy" id="1849581"/>
    <lineage>
        <taxon>Bacteria</taxon>
        <taxon>Pseudomonadati</taxon>
        <taxon>Pseudomonadota</taxon>
        <taxon>Gammaproteobacteria</taxon>
        <taxon>Lysobacterales</taxon>
        <taxon>Rhodanobacteraceae</taxon>
        <taxon>Dyella</taxon>
    </lineage>
</organism>
<protein>
    <submittedName>
        <fullName evidence="1">Uncharacterized protein</fullName>
    </submittedName>
</protein>